<feature type="domain" description="Outer membrane protein beta-barrel" evidence="2">
    <location>
        <begin position="4"/>
        <end position="129"/>
    </location>
</feature>
<dbReference type="EMBL" id="DXCV01000001">
    <property type="protein sequence ID" value="HIY87088.1"/>
    <property type="molecule type" value="Genomic_DNA"/>
</dbReference>
<protein>
    <submittedName>
        <fullName evidence="3">Porin family protein</fullName>
    </submittedName>
</protein>
<comment type="caution">
    <text evidence="3">The sequence shown here is derived from an EMBL/GenBank/DDBJ whole genome shotgun (WGS) entry which is preliminary data.</text>
</comment>
<keyword evidence="1" id="KW-0732">Signal</keyword>
<gene>
    <name evidence="3" type="ORF">H9824_00040</name>
</gene>
<dbReference type="Gene3D" id="2.40.160.20">
    <property type="match status" value="1"/>
</dbReference>
<accession>A0A9D1ZFP5</accession>
<evidence type="ECO:0000313" key="3">
    <source>
        <dbReference type="EMBL" id="HIY87088.1"/>
    </source>
</evidence>
<sequence length="147" mass="16684">MVCLFAAVGMQAQEGKWGIGLNLGYGTNELGGQGFLGGRVLYDIDDRFDVVGSFNRYFKEHDAKAWDINADFHWNVYHHSLFEVYPLVGIGILHEKAGDWKENWFAVNLGVGIMFNITEHWKLGAEMKGQIMSDSQFVPLVTAMYRF</sequence>
<dbReference type="Pfam" id="PF13505">
    <property type="entry name" value="OMP_b-brl"/>
    <property type="match status" value="1"/>
</dbReference>
<evidence type="ECO:0000313" key="4">
    <source>
        <dbReference type="Proteomes" id="UP000886851"/>
    </source>
</evidence>
<dbReference type="Proteomes" id="UP000886851">
    <property type="component" value="Unassembled WGS sequence"/>
</dbReference>
<evidence type="ECO:0000259" key="2">
    <source>
        <dbReference type="Pfam" id="PF13505"/>
    </source>
</evidence>
<dbReference type="InterPro" id="IPR011250">
    <property type="entry name" value="OMP/PagP_B-barrel"/>
</dbReference>
<dbReference type="InterPro" id="IPR027385">
    <property type="entry name" value="Beta-barrel_OMP"/>
</dbReference>
<reference evidence="3" key="2">
    <citation type="submission" date="2021-04" db="EMBL/GenBank/DDBJ databases">
        <authorList>
            <person name="Gilroy R."/>
        </authorList>
    </citation>
    <scope>NUCLEOTIDE SEQUENCE</scope>
    <source>
        <strain evidence="3">Gambia2-208</strain>
    </source>
</reference>
<evidence type="ECO:0000256" key="1">
    <source>
        <dbReference type="ARBA" id="ARBA00022729"/>
    </source>
</evidence>
<dbReference type="SUPFAM" id="SSF56925">
    <property type="entry name" value="OMPA-like"/>
    <property type="match status" value="1"/>
</dbReference>
<reference evidence="3" key="1">
    <citation type="journal article" date="2021" name="PeerJ">
        <title>Extensive microbial diversity within the chicken gut microbiome revealed by metagenomics and culture.</title>
        <authorList>
            <person name="Gilroy R."/>
            <person name="Ravi A."/>
            <person name="Getino M."/>
            <person name="Pursley I."/>
            <person name="Horton D.L."/>
            <person name="Alikhan N.F."/>
            <person name="Baker D."/>
            <person name="Gharbi K."/>
            <person name="Hall N."/>
            <person name="Watson M."/>
            <person name="Adriaenssens E.M."/>
            <person name="Foster-Nyarko E."/>
            <person name="Jarju S."/>
            <person name="Secka A."/>
            <person name="Antonio M."/>
            <person name="Oren A."/>
            <person name="Chaudhuri R.R."/>
            <person name="La Ragione R."/>
            <person name="Hildebrand F."/>
            <person name="Pallen M.J."/>
        </authorList>
    </citation>
    <scope>NUCLEOTIDE SEQUENCE</scope>
    <source>
        <strain evidence="3">Gambia2-208</strain>
    </source>
</reference>
<proteinExistence type="predicted"/>
<name>A0A9D1ZFP5_9BACE</name>
<organism evidence="3 4">
    <name type="scientific">Candidatus Bacteroides pullicola</name>
    <dbReference type="NCBI Taxonomy" id="2838475"/>
    <lineage>
        <taxon>Bacteria</taxon>
        <taxon>Pseudomonadati</taxon>
        <taxon>Bacteroidota</taxon>
        <taxon>Bacteroidia</taxon>
        <taxon>Bacteroidales</taxon>
        <taxon>Bacteroidaceae</taxon>
        <taxon>Bacteroides</taxon>
    </lineage>
</organism>
<dbReference type="AlphaFoldDB" id="A0A9D1ZFP5"/>